<dbReference type="OrthoDB" id="2104739at2759"/>
<proteinExistence type="predicted"/>
<accession>A0A0B7FAD8</accession>
<dbReference type="AlphaFoldDB" id="A0A0B7FAD8"/>
<organism evidence="2 3">
    <name type="scientific">Thanatephorus cucumeris (strain AG1-IB / isolate 7/3/14)</name>
    <name type="common">Lettuce bottom rot fungus</name>
    <name type="synonym">Rhizoctonia solani</name>
    <dbReference type="NCBI Taxonomy" id="1108050"/>
    <lineage>
        <taxon>Eukaryota</taxon>
        <taxon>Fungi</taxon>
        <taxon>Dikarya</taxon>
        <taxon>Basidiomycota</taxon>
        <taxon>Agaricomycotina</taxon>
        <taxon>Agaricomycetes</taxon>
        <taxon>Cantharellales</taxon>
        <taxon>Ceratobasidiaceae</taxon>
        <taxon>Rhizoctonia</taxon>
        <taxon>Rhizoctonia solani AG-1</taxon>
    </lineage>
</organism>
<reference evidence="2 3" key="1">
    <citation type="submission" date="2014-11" db="EMBL/GenBank/DDBJ databases">
        <authorList>
            <person name="Wibberg Daniel"/>
        </authorList>
    </citation>
    <scope>NUCLEOTIDE SEQUENCE [LARGE SCALE GENOMIC DNA]</scope>
    <source>
        <strain evidence="2">Rhizoctonia solani AG1-IB 7/3/14</strain>
    </source>
</reference>
<dbReference type="Pfam" id="PF13391">
    <property type="entry name" value="HNH_2"/>
    <property type="match status" value="1"/>
</dbReference>
<evidence type="ECO:0000313" key="3">
    <source>
        <dbReference type="Proteomes" id="UP000059188"/>
    </source>
</evidence>
<feature type="domain" description="HNH nuclease" evidence="1">
    <location>
        <begin position="29"/>
        <end position="117"/>
    </location>
</feature>
<dbReference type="EMBL" id="LN679111">
    <property type="protein sequence ID" value="CEL53187.1"/>
    <property type="molecule type" value="Genomic_DNA"/>
</dbReference>
<dbReference type="Proteomes" id="UP000059188">
    <property type="component" value="Unassembled WGS sequence"/>
</dbReference>
<evidence type="ECO:0000313" key="2">
    <source>
        <dbReference type="EMBL" id="CEL53187.1"/>
    </source>
</evidence>
<dbReference type="InterPro" id="IPR003615">
    <property type="entry name" value="HNH_nuc"/>
</dbReference>
<name>A0A0B7FAD8_THACB</name>
<protein>
    <recommendedName>
        <fullName evidence="1">HNH nuclease domain-containing protein</fullName>
    </recommendedName>
</protein>
<evidence type="ECO:0000259" key="1">
    <source>
        <dbReference type="Pfam" id="PF13391"/>
    </source>
</evidence>
<keyword evidence="3" id="KW-1185">Reference proteome</keyword>
<sequence>MQAKKQALIRDNRRCLLSGVADANSYYADSLFRQEVNANPPAGGVDLTECCHIIPQNINNATRGEAVVQEASSTILSVLERFGGINQQELLGSNIHSLRNALTLRSGIHKNFDRLDIWLDPVEDQPHTYRIGRRSPLVCVGVPAFVTFESTSPNLELPDRRYLALHASCAKVLHLSGATTFADSIIREIECTKVLSQDGSSVPLLDYLLPLTL</sequence>
<dbReference type="STRING" id="1108050.A0A0B7FAD8"/>
<gene>
    <name evidence="2" type="ORF">RSOLAG1IB_06150</name>
</gene>